<dbReference type="Proteomes" id="UP000249396">
    <property type="component" value="Unassembled WGS sequence"/>
</dbReference>
<sequence>MRGNLILVIVLVLTQISGCTPSRHEMGLAVVRQMGDVPCFSIENTEKTRVGKPNLVAIEVVGEHGEKVWAIEFKKLPPLTPDQCIPYGQTIAVYPPLVPAGPLIPGQVYGVSIIAPLQDQYEAHSYSAEFCLLKHSGSGVRVHQIQMDMEASRWMREVCKVEITN</sequence>
<organism evidence="1 2">
    <name type="scientific">Candidatus Methylumidiphilus alinenensis</name>
    <dbReference type="NCBI Taxonomy" id="2202197"/>
    <lineage>
        <taxon>Bacteria</taxon>
        <taxon>Pseudomonadati</taxon>
        <taxon>Pseudomonadota</taxon>
        <taxon>Gammaproteobacteria</taxon>
        <taxon>Methylococcales</taxon>
        <taxon>Candidatus Methylumidiphilus</taxon>
    </lineage>
</organism>
<dbReference type="AlphaFoldDB" id="A0A2W4SNR1"/>
<reference evidence="1 2" key="1">
    <citation type="journal article" date="2018" name="Aquat. Microb. Ecol.">
        <title>Gammaproteobacterial methanotrophs dominate.</title>
        <authorList>
            <person name="Rissanen A.J."/>
            <person name="Saarenheimo J."/>
            <person name="Tiirola M."/>
            <person name="Peura S."/>
            <person name="Aalto S.L."/>
            <person name="Karvinen A."/>
            <person name="Nykanen H."/>
        </authorList>
    </citation>
    <scope>NUCLEOTIDE SEQUENCE [LARGE SCALE GENOMIC DNA]</scope>
    <source>
        <strain evidence="1">AMbin10</strain>
    </source>
</reference>
<evidence type="ECO:0000313" key="2">
    <source>
        <dbReference type="Proteomes" id="UP000249396"/>
    </source>
</evidence>
<accession>A0A2W4SNR1</accession>
<proteinExistence type="predicted"/>
<protein>
    <submittedName>
        <fullName evidence="1">Uncharacterized protein</fullName>
    </submittedName>
</protein>
<comment type="caution">
    <text evidence="1">The sequence shown here is derived from an EMBL/GenBank/DDBJ whole genome shotgun (WGS) entry which is preliminary data.</text>
</comment>
<evidence type="ECO:0000313" key="1">
    <source>
        <dbReference type="EMBL" id="PZN73137.1"/>
    </source>
</evidence>
<gene>
    <name evidence="1" type="ORF">DM484_23255</name>
</gene>
<dbReference type="EMBL" id="QJPH01000465">
    <property type="protein sequence ID" value="PZN73137.1"/>
    <property type="molecule type" value="Genomic_DNA"/>
</dbReference>
<name>A0A2W4SNR1_9GAMM</name>